<reference evidence="2" key="1">
    <citation type="journal article" date="2015" name="Nature">
        <title>Complex archaea that bridge the gap between prokaryotes and eukaryotes.</title>
        <authorList>
            <person name="Spang A."/>
            <person name="Saw J.H."/>
            <person name="Jorgensen S.L."/>
            <person name="Zaremba-Niedzwiedzka K."/>
            <person name="Martijn J."/>
            <person name="Lind A.E."/>
            <person name="van Eijk R."/>
            <person name="Schleper C."/>
            <person name="Guy L."/>
            <person name="Ettema T.J."/>
        </authorList>
    </citation>
    <scope>NUCLEOTIDE SEQUENCE</scope>
</reference>
<dbReference type="EMBL" id="LAZR01015105">
    <property type="protein sequence ID" value="KKM14618.1"/>
    <property type="molecule type" value="Genomic_DNA"/>
</dbReference>
<proteinExistence type="predicted"/>
<organism evidence="2">
    <name type="scientific">marine sediment metagenome</name>
    <dbReference type="NCBI Taxonomy" id="412755"/>
    <lineage>
        <taxon>unclassified sequences</taxon>
        <taxon>metagenomes</taxon>
        <taxon>ecological metagenomes</taxon>
    </lineage>
</organism>
<keyword evidence="1" id="KW-1133">Transmembrane helix</keyword>
<evidence type="ECO:0000313" key="2">
    <source>
        <dbReference type="EMBL" id="KKM14618.1"/>
    </source>
</evidence>
<protein>
    <submittedName>
        <fullName evidence="2">Uncharacterized protein</fullName>
    </submittedName>
</protein>
<gene>
    <name evidence="2" type="ORF">LCGC14_1704340</name>
</gene>
<evidence type="ECO:0000256" key="1">
    <source>
        <dbReference type="SAM" id="Phobius"/>
    </source>
</evidence>
<feature type="transmembrane region" description="Helical" evidence="1">
    <location>
        <begin position="58"/>
        <end position="80"/>
    </location>
</feature>
<feature type="transmembrane region" description="Helical" evidence="1">
    <location>
        <begin position="29"/>
        <end position="46"/>
    </location>
</feature>
<dbReference type="AlphaFoldDB" id="A0A0F9JXK4"/>
<sequence>MALCPGIETLSDTSIIGILSYPNICDAQFYAKIMAAIFIILAFGLFMRDRNRETKPDIISAMGVSAIAVIFLSLIGTLIGFITNEIFIEIFVVGMILVVIWMLKR</sequence>
<comment type="caution">
    <text evidence="2">The sequence shown here is derived from an EMBL/GenBank/DDBJ whole genome shotgun (WGS) entry which is preliminary data.</text>
</comment>
<keyword evidence="1" id="KW-0472">Membrane</keyword>
<keyword evidence="1" id="KW-0812">Transmembrane</keyword>
<accession>A0A0F9JXK4</accession>
<feature type="transmembrane region" description="Helical" evidence="1">
    <location>
        <begin position="86"/>
        <end position="103"/>
    </location>
</feature>
<name>A0A0F9JXK4_9ZZZZ</name>